<evidence type="ECO:0000313" key="1">
    <source>
        <dbReference type="EnsemblMetazoa" id="GPAI018972-PA"/>
    </source>
</evidence>
<proteinExistence type="predicted"/>
<organism evidence="1 2">
    <name type="scientific">Glossina pallidipes</name>
    <name type="common">Tsetse fly</name>
    <dbReference type="NCBI Taxonomy" id="7398"/>
    <lineage>
        <taxon>Eukaryota</taxon>
        <taxon>Metazoa</taxon>
        <taxon>Ecdysozoa</taxon>
        <taxon>Arthropoda</taxon>
        <taxon>Hexapoda</taxon>
        <taxon>Insecta</taxon>
        <taxon>Pterygota</taxon>
        <taxon>Neoptera</taxon>
        <taxon>Endopterygota</taxon>
        <taxon>Diptera</taxon>
        <taxon>Brachycera</taxon>
        <taxon>Muscomorpha</taxon>
        <taxon>Hippoboscoidea</taxon>
        <taxon>Glossinidae</taxon>
        <taxon>Glossina</taxon>
    </lineage>
</organism>
<accession>A0A1A9ZM79</accession>
<dbReference type="EnsemblMetazoa" id="GPAI018972-RA">
    <property type="protein sequence ID" value="GPAI018972-PA"/>
    <property type="gene ID" value="GPAI018972"/>
</dbReference>
<name>A0A1A9ZM79_GLOPL</name>
<keyword evidence="2" id="KW-1185">Reference proteome</keyword>
<protein>
    <submittedName>
        <fullName evidence="1">Uncharacterized protein</fullName>
    </submittedName>
</protein>
<dbReference type="VEuPathDB" id="VectorBase:GPAI018972"/>
<reference evidence="1" key="2">
    <citation type="submission" date="2020-05" db="UniProtKB">
        <authorList>
            <consortium name="EnsemblMetazoa"/>
        </authorList>
    </citation>
    <scope>IDENTIFICATION</scope>
    <source>
        <strain evidence="1">IAEA</strain>
    </source>
</reference>
<sequence>MAGTPHLTDGVVNHCHSLAGEEGRAHTNTTKAPGTSEPAEDVILLTPKEEPITVRAMSVVEQPRVTAEDYSQEPITLGVIKPRHPDEEMDSIEPTIGLLSEEAPHSRLEFGNNAEWVPLEEDDPLCQYLRLFEILLDAVEELGLDDFLGFDEGGKETMDVQTVQVMDKIAGQQRPDEADRLIDELIDQIRGDDTSSTSDIFDVMPSTSTLALAQSRKASNTFDIFDVMPSTSRWRWPIQKGATMPQYFRYFRRNAECAGITGGREEFKSSRQSCPAVFR</sequence>
<dbReference type="AlphaFoldDB" id="A0A1A9ZM79"/>
<dbReference type="Proteomes" id="UP000092445">
    <property type="component" value="Unassembled WGS sequence"/>
</dbReference>
<evidence type="ECO:0000313" key="2">
    <source>
        <dbReference type="Proteomes" id="UP000092445"/>
    </source>
</evidence>
<reference evidence="2" key="1">
    <citation type="submission" date="2014-03" db="EMBL/GenBank/DDBJ databases">
        <authorList>
            <person name="Aksoy S."/>
            <person name="Warren W."/>
            <person name="Wilson R.K."/>
        </authorList>
    </citation>
    <scope>NUCLEOTIDE SEQUENCE [LARGE SCALE GENOMIC DNA]</scope>
    <source>
        <strain evidence="2">IAEA</strain>
    </source>
</reference>